<feature type="transmembrane region" description="Helical" evidence="1">
    <location>
        <begin position="211"/>
        <end position="233"/>
    </location>
</feature>
<dbReference type="HOGENOM" id="CLU_074030_1_0_9"/>
<comment type="caution">
    <text evidence="2">The sequence shown here is derived from an EMBL/GenBank/DDBJ whole genome shotgun (WGS) entry which is preliminary data.</text>
</comment>
<feature type="transmembrane region" description="Helical" evidence="1">
    <location>
        <begin position="56"/>
        <end position="75"/>
    </location>
</feature>
<evidence type="ECO:0000313" key="2">
    <source>
        <dbReference type="EMBL" id="ENZ01223.1"/>
    </source>
</evidence>
<keyword evidence="1" id="KW-0812">Transmembrane</keyword>
<dbReference type="InterPro" id="IPR010539">
    <property type="entry name" value="BaxI_1-like"/>
</dbReference>
<sequence length="240" mass="26062">MKIGRRTNPALAKGFSEIVSDGTTMTVGGTVTKIVIFLAVLAVCFAYSWLNIPYSSGVMIGVSLVTFIVALITTFSPKICQFTGIIYAGLEGLFLGSLSKLFDRMFPGIVLPAVLLTFVCVLVTLAIYGKNPSIADRTRKGVMIGLITICITSLIGVVLSFFGVILPIYQNGPIGIIFSLAVVILATLCLMQDYDYILRAARSGAPKYMEWYGAFSLMVTLIWLYVEILNLLAQISNSRD</sequence>
<feature type="transmembrane region" description="Helical" evidence="1">
    <location>
        <begin position="34"/>
        <end position="50"/>
    </location>
</feature>
<keyword evidence="3" id="KW-1185">Reference proteome</keyword>
<reference evidence="2 3" key="1">
    <citation type="submission" date="2013-01" db="EMBL/GenBank/DDBJ databases">
        <title>The Genome Sequence of Clostridium colicanis 209318.</title>
        <authorList>
            <consortium name="The Broad Institute Genome Sequencing Platform"/>
            <person name="Earl A."/>
            <person name="Ward D."/>
            <person name="Feldgarden M."/>
            <person name="Gevers D."/>
            <person name="Courvalin P."/>
            <person name="Lambert T."/>
            <person name="Walker B."/>
            <person name="Young S.K."/>
            <person name="Zeng Q."/>
            <person name="Gargeya S."/>
            <person name="Fitzgerald M."/>
            <person name="Haas B."/>
            <person name="Abouelleil A."/>
            <person name="Alvarado L."/>
            <person name="Arachchi H.M."/>
            <person name="Berlin A.M."/>
            <person name="Chapman S.B."/>
            <person name="Dewar J."/>
            <person name="Goldberg J."/>
            <person name="Griggs A."/>
            <person name="Gujja S."/>
            <person name="Hansen M."/>
            <person name="Howarth C."/>
            <person name="Imamovic A."/>
            <person name="Larimer J."/>
            <person name="McCowan C."/>
            <person name="Murphy C."/>
            <person name="Neiman D."/>
            <person name="Pearson M."/>
            <person name="Priest M."/>
            <person name="Roberts A."/>
            <person name="Saif S."/>
            <person name="Shea T."/>
            <person name="Sisk P."/>
            <person name="Sykes S."/>
            <person name="Wortman J."/>
            <person name="Nusbaum C."/>
            <person name="Birren B."/>
        </authorList>
    </citation>
    <scope>NUCLEOTIDE SEQUENCE [LARGE SCALE GENOMIC DNA]</scope>
    <source>
        <strain evidence="2 3">209318</strain>
    </source>
</reference>
<dbReference type="PANTHER" id="PTHR41282:SF1">
    <property type="entry name" value="CONSERVED TRANSMEMBRANE PROTEIN-RELATED"/>
    <property type="match status" value="1"/>
</dbReference>
<keyword evidence="1" id="KW-0472">Membrane</keyword>
<name>N9XNE9_9CLOT</name>
<evidence type="ECO:0000313" key="3">
    <source>
        <dbReference type="Proteomes" id="UP000013097"/>
    </source>
</evidence>
<dbReference type="eggNOG" id="COG4760">
    <property type="taxonomic scope" value="Bacteria"/>
</dbReference>
<gene>
    <name evidence="2" type="ORF">HMPREF1092_01931</name>
</gene>
<keyword evidence="1" id="KW-1133">Transmembrane helix</keyword>
<protein>
    <recommendedName>
        <fullName evidence="4">Bax inhibitor-1/YccA family protein</fullName>
    </recommendedName>
</protein>
<dbReference type="Proteomes" id="UP000013097">
    <property type="component" value="Unassembled WGS sequence"/>
</dbReference>
<evidence type="ECO:0000256" key="1">
    <source>
        <dbReference type="SAM" id="Phobius"/>
    </source>
</evidence>
<dbReference type="Pfam" id="PF12811">
    <property type="entry name" value="BaxI_1"/>
    <property type="match status" value="1"/>
</dbReference>
<dbReference type="AlphaFoldDB" id="N9XNE9"/>
<feature type="transmembrane region" description="Helical" evidence="1">
    <location>
        <begin position="172"/>
        <end position="191"/>
    </location>
</feature>
<dbReference type="EMBL" id="AGYT01000009">
    <property type="protein sequence ID" value="ENZ01223.1"/>
    <property type="molecule type" value="Genomic_DNA"/>
</dbReference>
<feature type="transmembrane region" description="Helical" evidence="1">
    <location>
        <begin position="108"/>
        <end position="129"/>
    </location>
</feature>
<dbReference type="PATRIC" id="fig|999411.4.peg.1896"/>
<dbReference type="RefSeq" id="WP_002598425.1">
    <property type="nucleotide sequence ID" value="NZ_CAUWHC010000004.1"/>
</dbReference>
<evidence type="ECO:0008006" key="4">
    <source>
        <dbReference type="Google" id="ProtNLM"/>
    </source>
</evidence>
<proteinExistence type="predicted"/>
<feature type="transmembrane region" description="Helical" evidence="1">
    <location>
        <begin position="141"/>
        <end position="166"/>
    </location>
</feature>
<accession>N9XNE9</accession>
<dbReference type="PIRSF" id="PIRSF009160">
    <property type="entry name" value="UCP009160"/>
    <property type="match status" value="1"/>
</dbReference>
<organism evidence="2 3">
    <name type="scientific">Clostridium thermobutyricum</name>
    <dbReference type="NCBI Taxonomy" id="29372"/>
    <lineage>
        <taxon>Bacteria</taxon>
        <taxon>Bacillati</taxon>
        <taxon>Bacillota</taxon>
        <taxon>Clostridia</taxon>
        <taxon>Eubacteriales</taxon>
        <taxon>Clostridiaceae</taxon>
        <taxon>Clostridium</taxon>
    </lineage>
</organism>
<dbReference type="PANTHER" id="PTHR41282">
    <property type="entry name" value="CONSERVED TRANSMEMBRANE PROTEIN-RELATED"/>
    <property type="match status" value="1"/>
</dbReference>